<evidence type="ECO:0000313" key="3">
    <source>
        <dbReference type="Proteomes" id="UP000799440"/>
    </source>
</evidence>
<proteinExistence type="predicted"/>
<protein>
    <recommendedName>
        <fullName evidence="4">Integral membrane protein</fullName>
    </recommendedName>
</protein>
<dbReference type="Proteomes" id="UP000799440">
    <property type="component" value="Unassembled WGS sequence"/>
</dbReference>
<feature type="transmembrane region" description="Helical" evidence="1">
    <location>
        <begin position="58"/>
        <end position="78"/>
    </location>
</feature>
<evidence type="ECO:0008006" key="4">
    <source>
        <dbReference type="Google" id="ProtNLM"/>
    </source>
</evidence>
<dbReference type="AlphaFoldDB" id="A0A6A6UW04"/>
<evidence type="ECO:0000256" key="1">
    <source>
        <dbReference type="SAM" id="Phobius"/>
    </source>
</evidence>
<sequence>MSALRLFRLLPVISSLITLMFALDEHIFLGTWTHPELRERANADLPAWFQKWGRRGRWIILLGYPANYLLAIANLLIARNELYAAGASKWYALGLLFSIGHIAIYANGALKLLADIRNDIPKGNSTHSMSVWLRMNWIRALTTDLPAFVCFVVAALKIL</sequence>
<keyword evidence="1" id="KW-0472">Membrane</keyword>
<reference evidence="2" key="1">
    <citation type="journal article" date="2020" name="Stud. Mycol.">
        <title>101 Dothideomycetes genomes: a test case for predicting lifestyles and emergence of pathogens.</title>
        <authorList>
            <person name="Haridas S."/>
            <person name="Albert R."/>
            <person name="Binder M."/>
            <person name="Bloem J."/>
            <person name="Labutti K."/>
            <person name="Salamov A."/>
            <person name="Andreopoulos B."/>
            <person name="Baker S."/>
            <person name="Barry K."/>
            <person name="Bills G."/>
            <person name="Bluhm B."/>
            <person name="Cannon C."/>
            <person name="Castanera R."/>
            <person name="Culley D."/>
            <person name="Daum C."/>
            <person name="Ezra D."/>
            <person name="Gonzalez J."/>
            <person name="Henrissat B."/>
            <person name="Kuo A."/>
            <person name="Liang C."/>
            <person name="Lipzen A."/>
            <person name="Lutzoni F."/>
            <person name="Magnuson J."/>
            <person name="Mondo S."/>
            <person name="Nolan M."/>
            <person name="Ohm R."/>
            <person name="Pangilinan J."/>
            <person name="Park H.-J."/>
            <person name="Ramirez L."/>
            <person name="Alfaro M."/>
            <person name="Sun H."/>
            <person name="Tritt A."/>
            <person name="Yoshinaga Y."/>
            <person name="Zwiers L.-H."/>
            <person name="Turgeon B."/>
            <person name="Goodwin S."/>
            <person name="Spatafora J."/>
            <person name="Crous P."/>
            <person name="Grigoriev I."/>
        </authorList>
    </citation>
    <scope>NUCLEOTIDE SEQUENCE</scope>
    <source>
        <strain evidence="2">CBS 119925</strain>
    </source>
</reference>
<feature type="transmembrane region" description="Helical" evidence="1">
    <location>
        <begin position="90"/>
        <end position="114"/>
    </location>
</feature>
<name>A0A6A6UW04_9PLEO</name>
<keyword evidence="1" id="KW-1133">Transmembrane helix</keyword>
<accession>A0A6A6UW04</accession>
<keyword evidence="1" id="KW-0812">Transmembrane</keyword>
<gene>
    <name evidence="2" type="ORF">M011DRAFT_472607</name>
</gene>
<feature type="transmembrane region" description="Helical" evidence="1">
    <location>
        <begin position="6"/>
        <end position="23"/>
    </location>
</feature>
<feature type="transmembrane region" description="Helical" evidence="1">
    <location>
        <begin position="135"/>
        <end position="156"/>
    </location>
</feature>
<evidence type="ECO:0000313" key="2">
    <source>
        <dbReference type="EMBL" id="KAF2741949.1"/>
    </source>
</evidence>
<organism evidence="2 3">
    <name type="scientific">Sporormia fimetaria CBS 119925</name>
    <dbReference type="NCBI Taxonomy" id="1340428"/>
    <lineage>
        <taxon>Eukaryota</taxon>
        <taxon>Fungi</taxon>
        <taxon>Dikarya</taxon>
        <taxon>Ascomycota</taxon>
        <taxon>Pezizomycotina</taxon>
        <taxon>Dothideomycetes</taxon>
        <taxon>Pleosporomycetidae</taxon>
        <taxon>Pleosporales</taxon>
        <taxon>Sporormiaceae</taxon>
        <taxon>Sporormia</taxon>
    </lineage>
</organism>
<dbReference type="OrthoDB" id="1523883at2759"/>
<dbReference type="EMBL" id="MU006618">
    <property type="protein sequence ID" value="KAF2741949.1"/>
    <property type="molecule type" value="Genomic_DNA"/>
</dbReference>
<keyword evidence="3" id="KW-1185">Reference proteome</keyword>